<dbReference type="EnsemblMetazoa" id="OVOC6537.1">
    <property type="protein sequence ID" value="OVOC6537.1"/>
    <property type="gene ID" value="WBGene00243346"/>
</dbReference>
<evidence type="ECO:0000313" key="2">
    <source>
        <dbReference type="Proteomes" id="UP000024404"/>
    </source>
</evidence>
<reference evidence="1" key="2">
    <citation type="submission" date="2022-06" db="UniProtKB">
        <authorList>
            <consortium name="EnsemblMetazoa"/>
        </authorList>
    </citation>
    <scope>IDENTIFICATION</scope>
</reference>
<dbReference type="EMBL" id="CMVM020000177">
    <property type="status" value="NOT_ANNOTATED_CDS"/>
    <property type="molecule type" value="Genomic_DNA"/>
</dbReference>
<dbReference type="AlphaFoldDB" id="A0A8R1TW96"/>
<reference evidence="2" key="1">
    <citation type="submission" date="2013-10" db="EMBL/GenBank/DDBJ databases">
        <title>Genome sequencing of Onchocerca volvulus.</title>
        <authorList>
            <person name="Cotton J."/>
            <person name="Tsai J."/>
            <person name="Stanley E."/>
            <person name="Tracey A."/>
            <person name="Holroyd N."/>
            <person name="Lustigman S."/>
            <person name="Berriman M."/>
        </authorList>
    </citation>
    <scope>NUCLEOTIDE SEQUENCE</scope>
</reference>
<evidence type="ECO:0000313" key="1">
    <source>
        <dbReference type="EnsemblMetazoa" id="OVOC6537.1"/>
    </source>
</evidence>
<keyword evidence="2" id="KW-1185">Reference proteome</keyword>
<proteinExistence type="predicted"/>
<organism evidence="1 2">
    <name type="scientific">Onchocerca volvulus</name>
    <dbReference type="NCBI Taxonomy" id="6282"/>
    <lineage>
        <taxon>Eukaryota</taxon>
        <taxon>Metazoa</taxon>
        <taxon>Ecdysozoa</taxon>
        <taxon>Nematoda</taxon>
        <taxon>Chromadorea</taxon>
        <taxon>Rhabditida</taxon>
        <taxon>Spirurina</taxon>
        <taxon>Spiruromorpha</taxon>
        <taxon>Filarioidea</taxon>
        <taxon>Onchocercidae</taxon>
        <taxon>Onchocerca</taxon>
    </lineage>
</organism>
<accession>A0A8R1TW96</accession>
<dbReference type="Proteomes" id="UP000024404">
    <property type="component" value="Unassembled WGS sequence"/>
</dbReference>
<protein>
    <submittedName>
        <fullName evidence="1">Uncharacterized protein</fullName>
    </submittedName>
</protein>
<name>A0A8R1TW96_ONCVO</name>
<sequence length="105" mass="12313">MKFHSSGKVILIFQQVMKEKQFGTYSFFFFSPRKVHSAMSDCYCKSSTHIIVFASILVHIFEKSLDIVFCKNQKILTQCYPSKNILFPTIFLQQIFVFNDGRVLR</sequence>